<feature type="domain" description="Fe2OG dioxygenase" evidence="3">
    <location>
        <begin position="1"/>
        <end position="106"/>
    </location>
</feature>
<evidence type="ECO:0000256" key="1">
    <source>
        <dbReference type="ARBA" id="ARBA00022723"/>
    </source>
</evidence>
<evidence type="ECO:0000256" key="2">
    <source>
        <dbReference type="ARBA" id="ARBA00023004"/>
    </source>
</evidence>
<gene>
    <name evidence="4" type="ORF">PCOR1329_LOCUS16762</name>
    <name evidence="5" type="ORF">PCOR1329_LOCUS34743</name>
</gene>
<evidence type="ECO:0000259" key="3">
    <source>
        <dbReference type="PROSITE" id="PS51471"/>
    </source>
</evidence>
<dbReference type="EMBL" id="CAUYUJ010014256">
    <property type="protein sequence ID" value="CAK0838908.1"/>
    <property type="molecule type" value="Genomic_DNA"/>
</dbReference>
<name>A0ABN9R1A9_9DINO</name>
<dbReference type="InterPro" id="IPR044862">
    <property type="entry name" value="Pro_4_hyd_alph_FE2OG_OXY"/>
</dbReference>
<keyword evidence="6" id="KW-1185">Reference proteome</keyword>
<reference evidence="4" key="1">
    <citation type="submission" date="2023-10" db="EMBL/GenBank/DDBJ databases">
        <authorList>
            <person name="Chen Y."/>
            <person name="Shah S."/>
            <person name="Dougan E. K."/>
            <person name="Thang M."/>
            <person name="Chan C."/>
        </authorList>
    </citation>
    <scope>NUCLEOTIDE SEQUENCE [LARGE SCALE GENOMIC DNA]</scope>
</reference>
<dbReference type="InterPro" id="IPR005123">
    <property type="entry name" value="Oxoglu/Fe-dep_dioxygenase_dom"/>
</dbReference>
<dbReference type="EMBL" id="CAUYUJ010005155">
    <property type="protein sequence ID" value="CAK0812487.1"/>
    <property type="molecule type" value="Genomic_DNA"/>
</dbReference>
<sequence>MQMVRYVSGTYYREHHDTNEQMGSSAPGHRIYTLFVYLSTVPDGFGGETSFPKLNLTVPPRAGSALLWTNVRADDPRSRDSRVKHAALPVKIAQTRAASAASSPSSG</sequence>
<keyword evidence="2" id="KW-0408">Iron</keyword>
<keyword evidence="1" id="KW-0479">Metal-binding</keyword>
<accession>A0ABN9R1A9</accession>
<dbReference type="Gene3D" id="2.60.120.620">
    <property type="entry name" value="q2cbj1_9rhob like domain"/>
    <property type="match status" value="1"/>
</dbReference>
<evidence type="ECO:0000313" key="4">
    <source>
        <dbReference type="EMBL" id="CAK0812487.1"/>
    </source>
</evidence>
<dbReference type="PANTHER" id="PTHR10869:SF246">
    <property type="entry name" value="TRANSMEMBRANE PROLYL 4-HYDROXYLASE"/>
    <property type="match status" value="1"/>
</dbReference>
<comment type="caution">
    <text evidence="4">The sequence shown here is derived from an EMBL/GenBank/DDBJ whole genome shotgun (WGS) entry which is preliminary data.</text>
</comment>
<dbReference type="PROSITE" id="PS51471">
    <property type="entry name" value="FE2OG_OXY"/>
    <property type="match status" value="1"/>
</dbReference>
<dbReference type="Proteomes" id="UP001189429">
    <property type="component" value="Unassembled WGS sequence"/>
</dbReference>
<dbReference type="PANTHER" id="PTHR10869">
    <property type="entry name" value="PROLYL 4-HYDROXYLASE ALPHA SUBUNIT"/>
    <property type="match status" value="1"/>
</dbReference>
<evidence type="ECO:0000313" key="6">
    <source>
        <dbReference type="Proteomes" id="UP001189429"/>
    </source>
</evidence>
<proteinExistence type="predicted"/>
<dbReference type="InterPro" id="IPR045054">
    <property type="entry name" value="P4HA-like"/>
</dbReference>
<organism evidence="4 6">
    <name type="scientific">Prorocentrum cordatum</name>
    <dbReference type="NCBI Taxonomy" id="2364126"/>
    <lineage>
        <taxon>Eukaryota</taxon>
        <taxon>Sar</taxon>
        <taxon>Alveolata</taxon>
        <taxon>Dinophyceae</taxon>
        <taxon>Prorocentrales</taxon>
        <taxon>Prorocentraceae</taxon>
        <taxon>Prorocentrum</taxon>
    </lineage>
</organism>
<evidence type="ECO:0000313" key="5">
    <source>
        <dbReference type="EMBL" id="CAK0838908.1"/>
    </source>
</evidence>
<dbReference type="Pfam" id="PF13640">
    <property type="entry name" value="2OG-FeII_Oxy_3"/>
    <property type="match status" value="1"/>
</dbReference>
<protein>
    <recommendedName>
        <fullName evidence="3">Fe2OG dioxygenase domain-containing protein</fullName>
    </recommendedName>
</protein>